<dbReference type="GO" id="GO:0008270">
    <property type="term" value="F:zinc ion binding"/>
    <property type="evidence" value="ECO:0007669"/>
    <property type="project" value="UniProtKB-KW"/>
</dbReference>
<dbReference type="PROSITE" id="PS50119">
    <property type="entry name" value="ZF_BBOX"/>
    <property type="match status" value="1"/>
</dbReference>
<dbReference type="InterPro" id="IPR013083">
    <property type="entry name" value="Znf_RING/FYVE/PHD"/>
</dbReference>
<keyword evidence="9" id="KW-1185">Reference proteome</keyword>
<reference evidence="8" key="1">
    <citation type="submission" date="2018-11" db="EMBL/GenBank/DDBJ databases">
        <authorList>
            <person name="Alioto T."/>
            <person name="Alioto T."/>
        </authorList>
    </citation>
    <scope>NUCLEOTIDE SEQUENCE</scope>
</reference>
<evidence type="ECO:0000259" key="7">
    <source>
        <dbReference type="PROSITE" id="PS50119"/>
    </source>
</evidence>
<protein>
    <submittedName>
        <fullName evidence="8">Tripartite motif-containing protein 45</fullName>
    </submittedName>
</protein>
<dbReference type="Pfam" id="PF00643">
    <property type="entry name" value="zf-B_box"/>
    <property type="match status" value="1"/>
</dbReference>
<dbReference type="OrthoDB" id="264520at2759"/>
<feature type="transmembrane region" description="Helical" evidence="5">
    <location>
        <begin position="420"/>
        <end position="439"/>
    </location>
</feature>
<dbReference type="AlphaFoldDB" id="A0A8B6E968"/>
<dbReference type="Gene3D" id="3.30.160.60">
    <property type="entry name" value="Classic Zinc Finger"/>
    <property type="match status" value="1"/>
</dbReference>
<keyword evidence="5" id="KW-0812">Transmembrane</keyword>
<dbReference type="Proteomes" id="UP000596742">
    <property type="component" value="Unassembled WGS sequence"/>
</dbReference>
<sequence length="441" mass="50933">MMEEEKIERLRERILQCPICMDEYNDPRILPCHHSVCFQCLQDFVRHSSSSGRLFRCPQCRSDICVPRGGIKDFPPNFYVNCIQDELGSKPYFSTCNVCERDWLVSQYRCVDCDIDICKFCIHEHKLFKHDPSKTLNIMRIETGNMGTGMSSQKQCTEHSEHILSMFCSTCNSAVCIDCILQSHKSHDTCTLGKKLEHAREFLQKEMDSINTSVRSVKKTVEELDKLSTDIKDNTTHCIKDVRKQARDLTNTIDQIAEQQVKVMTTIELENLTPINNYKKSLVDFTNKAHSVCRFLEDLQEDDMSLELLECYAQYKTNVDAIRESIHNKNISVKKFTFKPGKFYSWKDINVFKFGRTKTEPNEKTFLHVPSEPKRTFRGTLKSIFSIQNIILVLVPTFMLITISRICALMSDETDRFPDAICGLFLFLYISLSAAVSYVKG</sequence>
<dbReference type="Pfam" id="PF13445">
    <property type="entry name" value="zf-RING_UBOX"/>
    <property type="match status" value="1"/>
</dbReference>
<feature type="domain" description="RING-type" evidence="6">
    <location>
        <begin position="17"/>
        <end position="61"/>
    </location>
</feature>
<keyword evidence="2 4" id="KW-0863">Zinc-finger</keyword>
<gene>
    <name evidence="8" type="ORF">MGAL_10B004905</name>
</gene>
<dbReference type="Gene3D" id="3.30.40.10">
    <property type="entry name" value="Zinc/RING finger domain, C3HC4 (zinc finger)"/>
    <property type="match status" value="1"/>
</dbReference>
<keyword evidence="1" id="KW-0479">Metal-binding</keyword>
<proteinExistence type="predicted"/>
<evidence type="ECO:0000256" key="3">
    <source>
        <dbReference type="ARBA" id="ARBA00022833"/>
    </source>
</evidence>
<dbReference type="InterPro" id="IPR017907">
    <property type="entry name" value="Znf_RING_CS"/>
</dbReference>
<feature type="domain" description="B box-type" evidence="7">
    <location>
        <begin position="151"/>
        <end position="192"/>
    </location>
</feature>
<comment type="caution">
    <text evidence="8">The sequence shown here is derived from an EMBL/GenBank/DDBJ whole genome shotgun (WGS) entry which is preliminary data.</text>
</comment>
<accession>A0A8B6E968</accession>
<dbReference type="SUPFAM" id="SSF57845">
    <property type="entry name" value="B-box zinc-binding domain"/>
    <property type="match status" value="1"/>
</dbReference>
<keyword evidence="3" id="KW-0862">Zinc</keyword>
<dbReference type="PROSITE" id="PS00518">
    <property type="entry name" value="ZF_RING_1"/>
    <property type="match status" value="1"/>
</dbReference>
<dbReference type="InterPro" id="IPR047153">
    <property type="entry name" value="TRIM45/56/19-like"/>
</dbReference>
<evidence type="ECO:0000256" key="2">
    <source>
        <dbReference type="ARBA" id="ARBA00022771"/>
    </source>
</evidence>
<evidence type="ECO:0000313" key="8">
    <source>
        <dbReference type="EMBL" id="VDI30694.1"/>
    </source>
</evidence>
<dbReference type="InterPro" id="IPR000315">
    <property type="entry name" value="Znf_B-box"/>
</dbReference>
<name>A0A8B6E968_MYTGA</name>
<evidence type="ECO:0000256" key="4">
    <source>
        <dbReference type="PROSITE-ProRule" id="PRU00024"/>
    </source>
</evidence>
<organism evidence="8 9">
    <name type="scientific">Mytilus galloprovincialis</name>
    <name type="common">Mediterranean mussel</name>
    <dbReference type="NCBI Taxonomy" id="29158"/>
    <lineage>
        <taxon>Eukaryota</taxon>
        <taxon>Metazoa</taxon>
        <taxon>Spiralia</taxon>
        <taxon>Lophotrochozoa</taxon>
        <taxon>Mollusca</taxon>
        <taxon>Bivalvia</taxon>
        <taxon>Autobranchia</taxon>
        <taxon>Pteriomorphia</taxon>
        <taxon>Mytilida</taxon>
        <taxon>Mytiloidea</taxon>
        <taxon>Mytilidae</taxon>
        <taxon>Mytilinae</taxon>
        <taxon>Mytilus</taxon>
    </lineage>
</organism>
<feature type="transmembrane region" description="Helical" evidence="5">
    <location>
        <begin position="390"/>
        <end position="408"/>
    </location>
</feature>
<evidence type="ECO:0000313" key="9">
    <source>
        <dbReference type="Proteomes" id="UP000596742"/>
    </source>
</evidence>
<evidence type="ECO:0000259" key="6">
    <source>
        <dbReference type="PROSITE" id="PS50089"/>
    </source>
</evidence>
<dbReference type="CDD" id="cd19756">
    <property type="entry name" value="Bbox2"/>
    <property type="match status" value="1"/>
</dbReference>
<dbReference type="SUPFAM" id="SSF57850">
    <property type="entry name" value="RING/U-box"/>
    <property type="match status" value="1"/>
</dbReference>
<dbReference type="SMART" id="SM00184">
    <property type="entry name" value="RING"/>
    <property type="match status" value="1"/>
</dbReference>
<dbReference type="PANTHER" id="PTHR25462:SF296">
    <property type="entry name" value="MEIOTIC P26, ISOFORM F"/>
    <property type="match status" value="1"/>
</dbReference>
<dbReference type="InterPro" id="IPR027370">
    <property type="entry name" value="Znf-RING_euk"/>
</dbReference>
<dbReference type="PANTHER" id="PTHR25462">
    <property type="entry name" value="BONUS, ISOFORM C-RELATED"/>
    <property type="match status" value="1"/>
</dbReference>
<keyword evidence="5" id="KW-1133">Transmembrane helix</keyword>
<dbReference type="PROSITE" id="PS50089">
    <property type="entry name" value="ZF_RING_2"/>
    <property type="match status" value="1"/>
</dbReference>
<dbReference type="EMBL" id="UYJE01004719">
    <property type="protein sequence ID" value="VDI30694.1"/>
    <property type="molecule type" value="Genomic_DNA"/>
</dbReference>
<evidence type="ECO:0000256" key="1">
    <source>
        <dbReference type="ARBA" id="ARBA00022723"/>
    </source>
</evidence>
<dbReference type="InterPro" id="IPR001841">
    <property type="entry name" value="Znf_RING"/>
</dbReference>
<keyword evidence="5" id="KW-0472">Membrane</keyword>
<evidence type="ECO:0000256" key="5">
    <source>
        <dbReference type="SAM" id="Phobius"/>
    </source>
</evidence>